<dbReference type="InterPro" id="IPR038717">
    <property type="entry name" value="Tc1-like_DDE_dom"/>
</dbReference>
<dbReference type="Proteomes" id="UP001549921">
    <property type="component" value="Unassembled WGS sequence"/>
</dbReference>
<feature type="domain" description="Tc1-like transposase DDE" evidence="2">
    <location>
        <begin position="241"/>
        <end position="359"/>
    </location>
</feature>
<feature type="region of interest" description="Disordered" evidence="1">
    <location>
        <begin position="65"/>
        <end position="85"/>
    </location>
</feature>
<evidence type="ECO:0000313" key="3">
    <source>
        <dbReference type="EMBL" id="KAL0818768.1"/>
    </source>
</evidence>
<sequence>MAKPIRSSARSMLFSMISTYNQVRSDENERLLKNKRILDEIIQKTGKLLSNNVSIRTLRTIKKEGSTNQGEWNTPGKKRPRPSTVSKLDNFDVTAIRNKINEFYCVKKQVPTLRTLHAELKESIGFSGCCETLRKILHQNRFQFKRNKEECSIHMENFEISGWRQRFLRSIHKKRQEGKLIVYLDETNVHQNYRPKKSWQGPSTSGVVEKISSGKRHIIVYAGSKQGFVPNSLLVFSTKSKAADYHDDMNSVNFLKWLREMLIPNLTEPSVIVMDNASYHVTQINKPPTMHSLKADIHKWLRENKIPYEECYKKEELMCLVEENRVAHGHEVLKLPPYHCDLNAIERIWSLAKRKVASRNLGLHGSETENLIRECFSMITPADWKKCTDHLINVEEKYKSKDNILDTELAPFIIQVRESDDESDDSLSGVEFLESDFDYDS</sequence>
<gene>
    <name evidence="3" type="ORF">ABMA28_008095</name>
</gene>
<evidence type="ECO:0000259" key="2">
    <source>
        <dbReference type="Pfam" id="PF13358"/>
    </source>
</evidence>
<name>A0ABD0SI88_LOXSC</name>
<reference evidence="3 4" key="1">
    <citation type="submission" date="2024-06" db="EMBL/GenBank/DDBJ databases">
        <title>A chromosome-level genome assembly of beet webworm, Loxostege sticticalis.</title>
        <authorList>
            <person name="Zhang Y."/>
        </authorList>
    </citation>
    <scope>NUCLEOTIDE SEQUENCE [LARGE SCALE GENOMIC DNA]</scope>
    <source>
        <strain evidence="3">AQ028</strain>
        <tissue evidence="3">Male pupae</tissue>
    </source>
</reference>
<dbReference type="PANTHER" id="PTHR33939:SF1">
    <property type="entry name" value="DUF4371 DOMAIN-CONTAINING PROTEIN"/>
    <property type="match status" value="1"/>
</dbReference>
<evidence type="ECO:0000256" key="1">
    <source>
        <dbReference type="SAM" id="MobiDB-lite"/>
    </source>
</evidence>
<protein>
    <recommendedName>
        <fullName evidence="2">Tc1-like transposase DDE domain-containing protein</fullName>
    </recommendedName>
</protein>
<organism evidence="3 4">
    <name type="scientific">Loxostege sticticalis</name>
    <name type="common">Beet webworm moth</name>
    <dbReference type="NCBI Taxonomy" id="481309"/>
    <lineage>
        <taxon>Eukaryota</taxon>
        <taxon>Metazoa</taxon>
        <taxon>Ecdysozoa</taxon>
        <taxon>Arthropoda</taxon>
        <taxon>Hexapoda</taxon>
        <taxon>Insecta</taxon>
        <taxon>Pterygota</taxon>
        <taxon>Neoptera</taxon>
        <taxon>Endopterygota</taxon>
        <taxon>Lepidoptera</taxon>
        <taxon>Glossata</taxon>
        <taxon>Ditrysia</taxon>
        <taxon>Pyraloidea</taxon>
        <taxon>Crambidae</taxon>
        <taxon>Pyraustinae</taxon>
        <taxon>Loxostege</taxon>
    </lineage>
</organism>
<evidence type="ECO:0000313" key="4">
    <source>
        <dbReference type="Proteomes" id="UP001549921"/>
    </source>
</evidence>
<dbReference type="PANTHER" id="PTHR33939">
    <property type="entry name" value="PROTEIN CBG22215"/>
    <property type="match status" value="1"/>
</dbReference>
<dbReference type="AlphaFoldDB" id="A0ABD0SI88"/>
<dbReference type="Gene3D" id="3.30.420.10">
    <property type="entry name" value="Ribonuclease H-like superfamily/Ribonuclease H"/>
    <property type="match status" value="1"/>
</dbReference>
<accession>A0ABD0SI88</accession>
<comment type="caution">
    <text evidence="3">The sequence shown here is derived from an EMBL/GenBank/DDBJ whole genome shotgun (WGS) entry which is preliminary data.</text>
</comment>
<dbReference type="InterPro" id="IPR036397">
    <property type="entry name" value="RNaseH_sf"/>
</dbReference>
<proteinExistence type="predicted"/>
<dbReference type="Pfam" id="PF13358">
    <property type="entry name" value="DDE_3"/>
    <property type="match status" value="1"/>
</dbReference>
<dbReference type="EMBL" id="JBEDNZ010000021">
    <property type="protein sequence ID" value="KAL0818768.1"/>
    <property type="molecule type" value="Genomic_DNA"/>
</dbReference>